<gene>
    <name evidence="1" type="ORF">VVR66_13230</name>
</gene>
<reference evidence="1 2" key="1">
    <citation type="journal article" date="2024" name="Fungal Genet. Biol.">
        <title>The porcine skin microbiome exhibits broad fungal antagonism.</title>
        <authorList>
            <person name="De La Cruz K.F."/>
            <person name="Townsend E.C."/>
            <person name="Alex Cheong J.Z."/>
            <person name="Salamzade R."/>
            <person name="Liu A."/>
            <person name="Sandstrom S."/>
            <person name="Davila E."/>
            <person name="Huang L."/>
            <person name="Xu K.H."/>
            <person name="Wu S.Y."/>
            <person name="Meudt J.J."/>
            <person name="Shanmuganayagam D."/>
            <person name="Gibson A.L.F."/>
            <person name="Kalan L.R."/>
        </authorList>
    </citation>
    <scope>NUCLEOTIDE SEQUENCE [LARGE SCALE GENOMIC DNA]</scope>
    <source>
        <strain evidence="1 2">LK2625</strain>
    </source>
</reference>
<name>A0ABV3V789_9MICC</name>
<dbReference type="Proteomes" id="UP001558481">
    <property type="component" value="Unassembled WGS sequence"/>
</dbReference>
<dbReference type="EMBL" id="JAYWLU010000015">
    <property type="protein sequence ID" value="MEX3595679.1"/>
    <property type="molecule type" value="Genomic_DNA"/>
</dbReference>
<evidence type="ECO:0000313" key="1">
    <source>
        <dbReference type="EMBL" id="MEX3595679.1"/>
    </source>
</evidence>
<accession>A0ABV3V789</accession>
<organism evidence="1 2">
    <name type="scientific">Kocuria carniphila</name>
    <dbReference type="NCBI Taxonomy" id="262208"/>
    <lineage>
        <taxon>Bacteria</taxon>
        <taxon>Bacillati</taxon>
        <taxon>Actinomycetota</taxon>
        <taxon>Actinomycetes</taxon>
        <taxon>Micrococcales</taxon>
        <taxon>Micrococcaceae</taxon>
        <taxon>Kocuria</taxon>
    </lineage>
</organism>
<keyword evidence="2" id="KW-1185">Reference proteome</keyword>
<sequence length="223" mass="24226">MSQLAPLPQPLVIYPDNAAEYLERMGLRVAQIDEAIATGENASGNTSKYAPIIAAGINRWTNTVAMLRQRLTEDGDWTYTDPQNRPIAVDPTGKYQISVAGGNNATGDPDPLVVPQAARRKGRATADSVDRNQQVLFALGDLSMIDQPLSSSEQPPSGAWVLLYHRAEGEIRRELSRPSGFDKQLGQFTGWDVRVILAPLQDDTVLEPNITDIGGGDVDFNIA</sequence>
<dbReference type="RefSeq" id="WP_095798699.1">
    <property type="nucleotide sequence ID" value="NZ_CAUREL010000001.1"/>
</dbReference>
<protein>
    <submittedName>
        <fullName evidence="1">Uncharacterized protein</fullName>
    </submittedName>
</protein>
<proteinExistence type="predicted"/>
<comment type="caution">
    <text evidence="1">The sequence shown here is derived from an EMBL/GenBank/DDBJ whole genome shotgun (WGS) entry which is preliminary data.</text>
</comment>
<evidence type="ECO:0000313" key="2">
    <source>
        <dbReference type="Proteomes" id="UP001558481"/>
    </source>
</evidence>